<accession>A0A6A6QLU8</accession>
<feature type="compositionally biased region" description="Polar residues" evidence="1">
    <location>
        <begin position="25"/>
        <end position="37"/>
    </location>
</feature>
<feature type="compositionally biased region" description="Pro residues" evidence="1">
    <location>
        <begin position="125"/>
        <end position="154"/>
    </location>
</feature>
<feature type="compositionally biased region" description="Low complexity" evidence="1">
    <location>
        <begin position="111"/>
        <end position="124"/>
    </location>
</feature>
<feature type="region of interest" description="Disordered" evidence="1">
    <location>
        <begin position="276"/>
        <end position="324"/>
    </location>
</feature>
<dbReference type="AlphaFoldDB" id="A0A6A6QLU8"/>
<sequence length="338" mass="37217">MATNTSHSLKPVSKDRHAETPPTPQTTKLAEAQQRQTPPETPSSASSSLSPPPSILHSPPTDLRLASPRSTIRPTAPSASSSLSPPPIIYSPPKEPSLSTMQPSTPSLTADPQHSPDPQQSSEPQQPPEPQLSPEPQQSPDPQQPPEPQQPPDLDPVADRALYEERRENLRKTIQRQEQLRAKRKQEDDSIAMAAGRLRKTRASKELRELREAVLKGVGVRVGDEEEEGLGDAGFEGEQADGQVDTPDVDLFEEESCWLDAGERRFLDVRELYRRGAHGSPPAESSARPDMRSSWGRPGVEPRPLREAQNEIAEQGQEPRRSLVVKLKVPRGKLARLS</sequence>
<protein>
    <submittedName>
        <fullName evidence="2">Uncharacterized protein</fullName>
    </submittedName>
</protein>
<evidence type="ECO:0000256" key="1">
    <source>
        <dbReference type="SAM" id="MobiDB-lite"/>
    </source>
</evidence>
<feature type="compositionally biased region" description="Polar residues" evidence="1">
    <location>
        <begin position="98"/>
        <end position="110"/>
    </location>
</feature>
<name>A0A6A6QLU8_9PEZI</name>
<evidence type="ECO:0000313" key="3">
    <source>
        <dbReference type="Proteomes" id="UP000799750"/>
    </source>
</evidence>
<organism evidence="2 3">
    <name type="scientific">Lophium mytilinum</name>
    <dbReference type="NCBI Taxonomy" id="390894"/>
    <lineage>
        <taxon>Eukaryota</taxon>
        <taxon>Fungi</taxon>
        <taxon>Dikarya</taxon>
        <taxon>Ascomycota</taxon>
        <taxon>Pezizomycotina</taxon>
        <taxon>Dothideomycetes</taxon>
        <taxon>Pleosporomycetidae</taxon>
        <taxon>Mytilinidiales</taxon>
        <taxon>Mytilinidiaceae</taxon>
        <taxon>Lophium</taxon>
    </lineage>
</organism>
<feature type="compositionally biased region" description="Pro residues" evidence="1">
    <location>
        <begin position="84"/>
        <end position="95"/>
    </location>
</feature>
<evidence type="ECO:0000313" key="2">
    <source>
        <dbReference type="EMBL" id="KAF2492703.1"/>
    </source>
</evidence>
<feature type="compositionally biased region" description="Basic and acidic residues" evidence="1">
    <location>
        <begin position="157"/>
        <end position="170"/>
    </location>
</feature>
<feature type="region of interest" description="Disordered" evidence="1">
    <location>
        <begin position="1"/>
        <end position="170"/>
    </location>
</feature>
<keyword evidence="3" id="KW-1185">Reference proteome</keyword>
<reference evidence="2" key="1">
    <citation type="journal article" date="2020" name="Stud. Mycol.">
        <title>101 Dothideomycetes genomes: a test case for predicting lifestyles and emergence of pathogens.</title>
        <authorList>
            <person name="Haridas S."/>
            <person name="Albert R."/>
            <person name="Binder M."/>
            <person name="Bloem J."/>
            <person name="Labutti K."/>
            <person name="Salamov A."/>
            <person name="Andreopoulos B."/>
            <person name="Baker S."/>
            <person name="Barry K."/>
            <person name="Bills G."/>
            <person name="Bluhm B."/>
            <person name="Cannon C."/>
            <person name="Castanera R."/>
            <person name="Culley D."/>
            <person name="Daum C."/>
            <person name="Ezra D."/>
            <person name="Gonzalez J."/>
            <person name="Henrissat B."/>
            <person name="Kuo A."/>
            <person name="Liang C."/>
            <person name="Lipzen A."/>
            <person name="Lutzoni F."/>
            <person name="Magnuson J."/>
            <person name="Mondo S."/>
            <person name="Nolan M."/>
            <person name="Ohm R."/>
            <person name="Pangilinan J."/>
            <person name="Park H.-J."/>
            <person name="Ramirez L."/>
            <person name="Alfaro M."/>
            <person name="Sun H."/>
            <person name="Tritt A."/>
            <person name="Yoshinaga Y."/>
            <person name="Zwiers L.-H."/>
            <person name="Turgeon B."/>
            <person name="Goodwin S."/>
            <person name="Spatafora J."/>
            <person name="Crous P."/>
            <person name="Grigoriev I."/>
        </authorList>
    </citation>
    <scope>NUCLEOTIDE SEQUENCE</scope>
    <source>
        <strain evidence="2">CBS 269.34</strain>
    </source>
</reference>
<feature type="compositionally biased region" description="Low complexity" evidence="1">
    <location>
        <begin position="42"/>
        <end position="60"/>
    </location>
</feature>
<feature type="region of interest" description="Disordered" evidence="1">
    <location>
        <begin position="225"/>
        <end position="244"/>
    </location>
</feature>
<dbReference type="Proteomes" id="UP000799750">
    <property type="component" value="Unassembled WGS sequence"/>
</dbReference>
<gene>
    <name evidence="2" type="ORF">BU16DRAFT_564011</name>
</gene>
<proteinExistence type="predicted"/>
<dbReference type="EMBL" id="MU004193">
    <property type="protein sequence ID" value="KAF2492703.1"/>
    <property type="molecule type" value="Genomic_DNA"/>
</dbReference>